<dbReference type="NCBIfam" id="TIGR01198">
    <property type="entry name" value="pgl"/>
    <property type="match status" value="1"/>
</dbReference>
<dbReference type="InterPro" id="IPR039104">
    <property type="entry name" value="6PGL"/>
</dbReference>
<dbReference type="PANTHER" id="PTHR11054:SF0">
    <property type="entry name" value="6-PHOSPHOGLUCONOLACTONASE"/>
    <property type="match status" value="1"/>
</dbReference>
<dbReference type="Pfam" id="PF01182">
    <property type="entry name" value="Glucosamine_iso"/>
    <property type="match status" value="1"/>
</dbReference>
<dbReference type="EMBL" id="LAZR01006286">
    <property type="protein sequence ID" value="KKM93284.1"/>
    <property type="molecule type" value="Genomic_DNA"/>
</dbReference>
<protein>
    <recommendedName>
        <fullName evidence="2">Glucosamine/galactosamine-6-phosphate isomerase domain-containing protein</fullName>
    </recommendedName>
</protein>
<feature type="domain" description="Glucosamine/galactosamine-6-phosphate isomerase" evidence="2">
    <location>
        <begin position="10"/>
        <end position="225"/>
    </location>
</feature>
<proteinExistence type="inferred from homology"/>
<comment type="similarity">
    <text evidence="1">Belongs to the glucosamine/galactosamine-6-phosphate isomerase family. 6-phosphogluconolactonase subfamily.</text>
</comment>
<dbReference type="InterPro" id="IPR005900">
    <property type="entry name" value="6-phosphogluconolactonase_DevB"/>
</dbReference>
<sequence>MKAQQKILADSATLIQAAAEHFVATARAAIAKRGVFYVALAGGSTPKGLYEKLATSPYIEQIDWARVHLFFGDERCVPATHDDSNFKMARQAMIDLIPIPVENVHRMPTESGEPADVAVRYAATMTEVMDGAPFDLLLLGLGPDGHIASLFPETPALDIVDTLTTSVYVQKFDSWRVTMTYPVINSARQVIVFISGEAKAAIVNDITNETITGLPVQRLAPENDYYWFMDKAAAGQ</sequence>
<name>A0A0F9LEB4_9ZZZZ</name>
<evidence type="ECO:0000259" key="2">
    <source>
        <dbReference type="Pfam" id="PF01182"/>
    </source>
</evidence>
<dbReference type="GO" id="GO:0017057">
    <property type="term" value="F:6-phosphogluconolactonase activity"/>
    <property type="evidence" value="ECO:0007669"/>
    <property type="project" value="InterPro"/>
</dbReference>
<dbReference type="InterPro" id="IPR006148">
    <property type="entry name" value="Glc/Gal-6P_isomerase"/>
</dbReference>
<dbReference type="PANTHER" id="PTHR11054">
    <property type="entry name" value="6-PHOSPHOGLUCONOLACTONASE"/>
    <property type="match status" value="1"/>
</dbReference>
<dbReference type="AlphaFoldDB" id="A0A0F9LEB4"/>
<gene>
    <name evidence="3" type="ORF">LCGC14_1209900</name>
</gene>
<evidence type="ECO:0000256" key="1">
    <source>
        <dbReference type="ARBA" id="ARBA00010662"/>
    </source>
</evidence>
<evidence type="ECO:0000313" key="3">
    <source>
        <dbReference type="EMBL" id="KKM93284.1"/>
    </source>
</evidence>
<dbReference type="GO" id="GO:0006098">
    <property type="term" value="P:pentose-phosphate shunt"/>
    <property type="evidence" value="ECO:0007669"/>
    <property type="project" value="InterPro"/>
</dbReference>
<dbReference type="GO" id="GO:0005975">
    <property type="term" value="P:carbohydrate metabolic process"/>
    <property type="evidence" value="ECO:0007669"/>
    <property type="project" value="InterPro"/>
</dbReference>
<comment type="caution">
    <text evidence="3">The sequence shown here is derived from an EMBL/GenBank/DDBJ whole genome shotgun (WGS) entry which is preliminary data.</text>
</comment>
<dbReference type="InterPro" id="IPR037171">
    <property type="entry name" value="NagB/RpiA_transferase-like"/>
</dbReference>
<dbReference type="CDD" id="cd01400">
    <property type="entry name" value="6PGL"/>
    <property type="match status" value="1"/>
</dbReference>
<dbReference type="SUPFAM" id="SSF100950">
    <property type="entry name" value="NagB/RpiA/CoA transferase-like"/>
    <property type="match status" value="1"/>
</dbReference>
<organism evidence="3">
    <name type="scientific">marine sediment metagenome</name>
    <dbReference type="NCBI Taxonomy" id="412755"/>
    <lineage>
        <taxon>unclassified sequences</taxon>
        <taxon>metagenomes</taxon>
        <taxon>ecological metagenomes</taxon>
    </lineage>
</organism>
<dbReference type="Gene3D" id="3.40.50.1360">
    <property type="match status" value="1"/>
</dbReference>
<reference evidence="3" key="1">
    <citation type="journal article" date="2015" name="Nature">
        <title>Complex archaea that bridge the gap between prokaryotes and eukaryotes.</title>
        <authorList>
            <person name="Spang A."/>
            <person name="Saw J.H."/>
            <person name="Jorgensen S.L."/>
            <person name="Zaremba-Niedzwiedzka K."/>
            <person name="Martijn J."/>
            <person name="Lind A.E."/>
            <person name="van Eijk R."/>
            <person name="Schleper C."/>
            <person name="Guy L."/>
            <person name="Ettema T.J."/>
        </authorList>
    </citation>
    <scope>NUCLEOTIDE SEQUENCE</scope>
</reference>
<accession>A0A0F9LEB4</accession>